<proteinExistence type="predicted"/>
<evidence type="ECO:0000313" key="2">
    <source>
        <dbReference type="EMBL" id="MFK9091883.1"/>
    </source>
</evidence>
<sequence>MMQLKMGKNGTFKILQLTDLHVGSLPFNEQDLHTFEHIKEMTEKANPDLIVISGDLVWSEGVPNPQDSFNALISVLNELETPIAITYGNHDTEEGITRSDLRSLESQIHLLAEKKYYHVVEDRESYCVEITKEDGTVSNVLYLLDSGAEDPLKIGQYEFVHPDQVTWFNEVSRKYQNRTNKFKPDMLFLHIPLLEYKEAFCNGQVSGTKYEDISSPVINTGLYTSLLINGKVAGVFCGHDHDNDFVADYQGIKLGFGRISGFNCYGELTRGARVFTLYADKAFETSIIETEKFLTVK</sequence>
<evidence type="ECO:0000313" key="3">
    <source>
        <dbReference type="Proteomes" id="UP001623041"/>
    </source>
</evidence>
<dbReference type="Proteomes" id="UP001623041">
    <property type="component" value="Unassembled WGS sequence"/>
</dbReference>
<comment type="caution">
    <text evidence="2">The sequence shown here is derived from an EMBL/GenBank/DDBJ whole genome shotgun (WGS) entry which is preliminary data.</text>
</comment>
<dbReference type="SUPFAM" id="SSF56300">
    <property type="entry name" value="Metallo-dependent phosphatases"/>
    <property type="match status" value="1"/>
</dbReference>
<dbReference type="PANTHER" id="PTHR32440">
    <property type="entry name" value="PHOSPHATASE DCR2-RELATED-RELATED"/>
    <property type="match status" value="1"/>
</dbReference>
<protein>
    <submittedName>
        <fullName evidence="2">Metallophosphoesterase family protein</fullName>
    </submittedName>
</protein>
<dbReference type="Pfam" id="PF00149">
    <property type="entry name" value="Metallophos"/>
    <property type="match status" value="1"/>
</dbReference>
<keyword evidence="3" id="KW-1185">Reference proteome</keyword>
<gene>
    <name evidence="2" type="ORF">ACJEBI_10360</name>
</gene>
<dbReference type="RefSeq" id="WP_406580495.1">
    <property type="nucleotide sequence ID" value="NZ_JBJHQH010000006.1"/>
</dbReference>
<evidence type="ECO:0000259" key="1">
    <source>
        <dbReference type="Pfam" id="PF00149"/>
    </source>
</evidence>
<dbReference type="CDD" id="cd07383">
    <property type="entry name" value="MPP_Dcr2"/>
    <property type="match status" value="1"/>
</dbReference>
<feature type="domain" description="Calcineurin-like phosphoesterase" evidence="1">
    <location>
        <begin position="12"/>
        <end position="242"/>
    </location>
</feature>
<name>A0ABW8RF21_9BACI</name>
<dbReference type="InterPro" id="IPR004843">
    <property type="entry name" value="Calcineurin-like_PHP"/>
</dbReference>
<dbReference type="Gene3D" id="3.60.21.10">
    <property type="match status" value="1"/>
</dbReference>
<dbReference type="EMBL" id="JBJHQH010000006">
    <property type="protein sequence ID" value="MFK9091883.1"/>
    <property type="molecule type" value="Genomic_DNA"/>
</dbReference>
<accession>A0ABW8RF21</accession>
<reference evidence="2 3" key="1">
    <citation type="submission" date="2024-11" db="EMBL/GenBank/DDBJ databases">
        <authorList>
            <person name="Lucas J.A."/>
        </authorList>
    </citation>
    <scope>NUCLEOTIDE SEQUENCE [LARGE SCALE GENOMIC DNA]</scope>
    <source>
        <strain evidence="2 3">Z 5.4</strain>
    </source>
</reference>
<organism evidence="2 3">
    <name type="scientific">Bacillus salipaludis</name>
    <dbReference type="NCBI Taxonomy" id="2547811"/>
    <lineage>
        <taxon>Bacteria</taxon>
        <taxon>Bacillati</taxon>
        <taxon>Bacillota</taxon>
        <taxon>Bacilli</taxon>
        <taxon>Bacillales</taxon>
        <taxon>Bacillaceae</taxon>
        <taxon>Bacillus</taxon>
    </lineage>
</organism>
<dbReference type="PANTHER" id="PTHR32440:SF11">
    <property type="entry name" value="METALLOPHOSPHOESTERASE DOMAIN-CONTAINING PROTEIN"/>
    <property type="match status" value="1"/>
</dbReference>
<dbReference type="InterPro" id="IPR029052">
    <property type="entry name" value="Metallo-depent_PP-like"/>
</dbReference>